<dbReference type="AlphaFoldDB" id="A0A5K7XQG2"/>
<feature type="region of interest" description="Disordered" evidence="2">
    <location>
        <begin position="71"/>
        <end position="91"/>
    </location>
</feature>
<protein>
    <recommendedName>
        <fullName evidence="4">Chemotaxis methyl-accepting receptor HlyB-like 4HB MCP domain-containing protein</fullName>
    </recommendedName>
</protein>
<dbReference type="Proteomes" id="UP000326837">
    <property type="component" value="Chromosome"/>
</dbReference>
<gene>
    <name evidence="5" type="ORF">PLANPX_5481</name>
</gene>
<evidence type="ECO:0000313" key="6">
    <source>
        <dbReference type="Proteomes" id="UP000326837"/>
    </source>
</evidence>
<reference evidence="6" key="1">
    <citation type="submission" date="2019-10" db="EMBL/GenBank/DDBJ databases">
        <title>Lacipirellula parvula gen. nov., sp. nov., representing a lineage of planctomycetes widespread in freshwater anoxic habitats, and description of the family Lacipirellulaceae.</title>
        <authorList>
            <person name="Dedysh S.N."/>
            <person name="Kulichevskaya I.S."/>
            <person name="Beletsky A.V."/>
            <person name="Rakitin A.L."/>
            <person name="Mardanov A.V."/>
            <person name="Ivanova A.A."/>
            <person name="Saltykova V.X."/>
            <person name="Rijpstra W.I.C."/>
            <person name="Sinninghe Damste J.S."/>
            <person name="Ravin N.V."/>
        </authorList>
    </citation>
    <scope>NUCLEOTIDE SEQUENCE [LARGE SCALE GENOMIC DNA]</scope>
    <source>
        <strain evidence="6">PX69</strain>
    </source>
</reference>
<keyword evidence="6" id="KW-1185">Reference proteome</keyword>
<accession>A0A5K7XQG2</accession>
<evidence type="ECO:0000256" key="3">
    <source>
        <dbReference type="SAM" id="Phobius"/>
    </source>
</evidence>
<dbReference type="KEGG" id="lpav:PLANPX_5481"/>
<evidence type="ECO:0000256" key="1">
    <source>
        <dbReference type="SAM" id="Coils"/>
    </source>
</evidence>
<dbReference type="RefSeq" id="WP_172992298.1">
    <property type="nucleotide sequence ID" value="NZ_AP021861.1"/>
</dbReference>
<feature type="compositionally biased region" description="Basic and acidic residues" evidence="2">
    <location>
        <begin position="78"/>
        <end position="88"/>
    </location>
</feature>
<keyword evidence="3" id="KW-0812">Transmembrane</keyword>
<dbReference type="EMBL" id="AP021861">
    <property type="protein sequence ID" value="BBO35869.1"/>
    <property type="molecule type" value="Genomic_DNA"/>
</dbReference>
<feature type="domain" description="Chemotaxis methyl-accepting receptor HlyB-like 4HB MCP" evidence="4">
    <location>
        <begin position="13"/>
        <end position="172"/>
    </location>
</feature>
<evidence type="ECO:0000256" key="2">
    <source>
        <dbReference type="SAM" id="MobiDB-lite"/>
    </source>
</evidence>
<evidence type="ECO:0000259" key="4">
    <source>
        <dbReference type="Pfam" id="PF12729"/>
    </source>
</evidence>
<feature type="coiled-coil region" evidence="1">
    <location>
        <begin position="203"/>
        <end position="230"/>
    </location>
</feature>
<keyword evidence="3" id="KW-1133">Transmembrane helix</keyword>
<proteinExistence type="predicted"/>
<keyword evidence="3" id="KW-0472">Membrane</keyword>
<dbReference type="InterPro" id="IPR024478">
    <property type="entry name" value="HlyB_4HB_MCP"/>
</dbReference>
<organism evidence="5 6">
    <name type="scientific">Lacipirellula parvula</name>
    <dbReference type="NCBI Taxonomy" id="2650471"/>
    <lineage>
        <taxon>Bacteria</taxon>
        <taxon>Pseudomonadati</taxon>
        <taxon>Planctomycetota</taxon>
        <taxon>Planctomycetia</taxon>
        <taxon>Pirellulales</taxon>
        <taxon>Lacipirellulaceae</taxon>
        <taxon>Lacipirellula</taxon>
    </lineage>
</organism>
<keyword evidence="1" id="KW-0175">Coiled coil</keyword>
<name>A0A5K7XQG2_9BACT</name>
<sequence length="308" mass="33641">MSVEETKSSVRTSLVAVAILVVLLFGAYLLGVMRANRGLTSTLEERTKKDQLVASMLLNLHAAAEAEKRAVLAETDEESKTNADEAGKESAAVEAERLELGKLIDASQRTEERKLLDEFDAAWKEYQTVDEEILDLDAENTNLKALRLSYGPAAESLDQLDAALNDMISAADATGDRAALSTAAFQAAVSAGKIYAMQSRHIAETNDDEMDRIEGQMTALNQEAESALQKLSELSGPAQQANVAKAQAAYEEFRKIHAQILELSRRNSNVRSLALSLGKKRSVTARCLEVLDALQKSIRSEKDLATRW</sequence>
<feature type="transmembrane region" description="Helical" evidence="3">
    <location>
        <begin position="12"/>
        <end position="31"/>
    </location>
</feature>
<evidence type="ECO:0000313" key="5">
    <source>
        <dbReference type="EMBL" id="BBO35869.1"/>
    </source>
</evidence>
<dbReference type="Pfam" id="PF12729">
    <property type="entry name" value="4HB_MCP_1"/>
    <property type="match status" value="1"/>
</dbReference>